<sequence>MTSLERWLLIFVKKITHKHKVEKFRGYGITGISLLAKNSFTEYSEKQLFFSSYVLKVIDLNNK</sequence>
<comment type="caution">
    <text evidence="1">The sequence shown here is derived from an EMBL/GenBank/DDBJ whole genome shotgun (WGS) entry which is preliminary data.</text>
</comment>
<proteinExistence type="predicted"/>
<name>A0ABD2D192_VESMC</name>
<evidence type="ECO:0000313" key="1">
    <source>
        <dbReference type="EMBL" id="KAL2751066.1"/>
    </source>
</evidence>
<protein>
    <submittedName>
        <fullName evidence="1">Uncharacterized protein</fullName>
    </submittedName>
</protein>
<keyword evidence="2" id="KW-1185">Reference proteome</keyword>
<dbReference type="AlphaFoldDB" id="A0ABD2D192"/>
<dbReference type="EMBL" id="JAYRBN010000007">
    <property type="protein sequence ID" value="KAL2751066.1"/>
    <property type="molecule type" value="Genomic_DNA"/>
</dbReference>
<dbReference type="Proteomes" id="UP001607303">
    <property type="component" value="Unassembled WGS sequence"/>
</dbReference>
<evidence type="ECO:0000313" key="2">
    <source>
        <dbReference type="Proteomes" id="UP001607303"/>
    </source>
</evidence>
<accession>A0ABD2D192</accession>
<gene>
    <name evidence="1" type="ORF">V1477_000224</name>
</gene>
<organism evidence="1 2">
    <name type="scientific">Vespula maculifrons</name>
    <name type="common">Eastern yellow jacket</name>
    <name type="synonym">Wasp</name>
    <dbReference type="NCBI Taxonomy" id="7453"/>
    <lineage>
        <taxon>Eukaryota</taxon>
        <taxon>Metazoa</taxon>
        <taxon>Ecdysozoa</taxon>
        <taxon>Arthropoda</taxon>
        <taxon>Hexapoda</taxon>
        <taxon>Insecta</taxon>
        <taxon>Pterygota</taxon>
        <taxon>Neoptera</taxon>
        <taxon>Endopterygota</taxon>
        <taxon>Hymenoptera</taxon>
        <taxon>Apocrita</taxon>
        <taxon>Aculeata</taxon>
        <taxon>Vespoidea</taxon>
        <taxon>Vespidae</taxon>
        <taxon>Vespinae</taxon>
        <taxon>Vespula</taxon>
    </lineage>
</organism>
<reference evidence="1 2" key="1">
    <citation type="journal article" date="2024" name="Ann. Entomol. Soc. Am.">
        <title>Genomic analyses of the southern and eastern yellowjacket wasps (Hymenoptera: Vespidae) reveal evolutionary signatures of social life.</title>
        <authorList>
            <person name="Catto M.A."/>
            <person name="Caine P.B."/>
            <person name="Orr S.E."/>
            <person name="Hunt B.G."/>
            <person name="Goodisman M.A.D."/>
        </authorList>
    </citation>
    <scope>NUCLEOTIDE SEQUENCE [LARGE SCALE GENOMIC DNA]</scope>
    <source>
        <strain evidence="1">232</strain>
        <tissue evidence="1">Head and thorax</tissue>
    </source>
</reference>